<reference evidence="2" key="1">
    <citation type="journal article" date="2021" name="Nat. Commun.">
        <title>Genetic determinants of endophytism in the Arabidopsis root mycobiome.</title>
        <authorList>
            <person name="Mesny F."/>
            <person name="Miyauchi S."/>
            <person name="Thiergart T."/>
            <person name="Pickel B."/>
            <person name="Atanasova L."/>
            <person name="Karlsson M."/>
            <person name="Huettel B."/>
            <person name="Barry K.W."/>
            <person name="Haridas S."/>
            <person name="Chen C."/>
            <person name="Bauer D."/>
            <person name="Andreopoulos W."/>
            <person name="Pangilinan J."/>
            <person name="LaButti K."/>
            <person name="Riley R."/>
            <person name="Lipzen A."/>
            <person name="Clum A."/>
            <person name="Drula E."/>
            <person name="Henrissat B."/>
            <person name="Kohler A."/>
            <person name="Grigoriev I.V."/>
            <person name="Martin F.M."/>
            <person name="Hacquard S."/>
        </authorList>
    </citation>
    <scope>NUCLEOTIDE SEQUENCE</scope>
    <source>
        <strain evidence="2">MPI-CAGE-AT-0147</strain>
    </source>
</reference>
<accession>A0A9P9FS89</accession>
<organism evidence="2 3">
    <name type="scientific">Dactylonectria macrodidyma</name>
    <dbReference type="NCBI Taxonomy" id="307937"/>
    <lineage>
        <taxon>Eukaryota</taxon>
        <taxon>Fungi</taxon>
        <taxon>Dikarya</taxon>
        <taxon>Ascomycota</taxon>
        <taxon>Pezizomycotina</taxon>
        <taxon>Sordariomycetes</taxon>
        <taxon>Hypocreomycetidae</taxon>
        <taxon>Hypocreales</taxon>
        <taxon>Nectriaceae</taxon>
        <taxon>Dactylonectria</taxon>
    </lineage>
</organism>
<protein>
    <submittedName>
        <fullName evidence="2">Uncharacterized protein</fullName>
    </submittedName>
</protein>
<evidence type="ECO:0000313" key="2">
    <source>
        <dbReference type="EMBL" id="KAH7176163.1"/>
    </source>
</evidence>
<proteinExistence type="predicted"/>
<comment type="caution">
    <text evidence="2">The sequence shown here is derived from an EMBL/GenBank/DDBJ whole genome shotgun (WGS) entry which is preliminary data.</text>
</comment>
<feature type="transmembrane region" description="Helical" evidence="1">
    <location>
        <begin position="150"/>
        <end position="172"/>
    </location>
</feature>
<evidence type="ECO:0000313" key="3">
    <source>
        <dbReference type="Proteomes" id="UP000738349"/>
    </source>
</evidence>
<keyword evidence="1" id="KW-0812">Transmembrane</keyword>
<keyword evidence="3" id="KW-1185">Reference proteome</keyword>
<gene>
    <name evidence="2" type="ORF">EDB81DRAFT_33108</name>
</gene>
<sequence>MDYQHAGDTEGAKTARLNHAGITPAAIDSSTPLLTTSVPTGGEGEVSQPLLTNNNEEPPTPLPLVPAIILFIVAFLPFIIIGSVLALVYSEQDPLGFSFLALFLLSSLVPCCLGIAFLAGIIGPATWSFLDLMGVDRSKLNPIQRETPAYLVFSWSLLVIYLIFYGAAWAWASSRTVADLIDDHGVWKDFHAKVDVPDALDLLTRCLYDNVQGWATVEDFAFCAKDIGIKSTGG</sequence>
<dbReference type="Proteomes" id="UP000738349">
    <property type="component" value="Unassembled WGS sequence"/>
</dbReference>
<dbReference type="AlphaFoldDB" id="A0A9P9FS89"/>
<name>A0A9P9FS89_9HYPO</name>
<keyword evidence="1" id="KW-0472">Membrane</keyword>
<feature type="transmembrane region" description="Helical" evidence="1">
    <location>
        <begin position="64"/>
        <end position="88"/>
    </location>
</feature>
<keyword evidence="1" id="KW-1133">Transmembrane helix</keyword>
<feature type="transmembrane region" description="Helical" evidence="1">
    <location>
        <begin position="100"/>
        <end position="130"/>
    </location>
</feature>
<evidence type="ECO:0000256" key="1">
    <source>
        <dbReference type="SAM" id="Phobius"/>
    </source>
</evidence>
<dbReference type="EMBL" id="JAGMUV010000001">
    <property type="protein sequence ID" value="KAH7176163.1"/>
    <property type="molecule type" value="Genomic_DNA"/>
</dbReference>
<dbReference type="OrthoDB" id="5332560at2759"/>